<evidence type="ECO:0000259" key="5">
    <source>
        <dbReference type="PROSITE" id="PS50977"/>
    </source>
</evidence>
<accession>A0A7Z2W093</accession>
<evidence type="ECO:0000313" key="7">
    <source>
        <dbReference type="Proteomes" id="UP000502415"/>
    </source>
</evidence>
<reference evidence="6 7" key="1">
    <citation type="submission" date="2020-04" db="EMBL/GenBank/DDBJ databases">
        <title>Genome sequencing of novel species.</title>
        <authorList>
            <person name="Heo J."/>
            <person name="Kim S.-J."/>
            <person name="Kim J.-S."/>
            <person name="Hong S.-B."/>
            <person name="Kwon S.-W."/>
        </authorList>
    </citation>
    <scope>NUCLEOTIDE SEQUENCE [LARGE SCALE GENOMIC DNA]</scope>
    <source>
        <strain evidence="6 7">GN2-R2</strain>
    </source>
</reference>
<keyword evidence="3" id="KW-0804">Transcription</keyword>
<keyword evidence="2 4" id="KW-0238">DNA-binding</keyword>
<keyword evidence="7" id="KW-1185">Reference proteome</keyword>
<dbReference type="EMBL" id="CP051685">
    <property type="protein sequence ID" value="QJE02556.1"/>
    <property type="molecule type" value="Genomic_DNA"/>
</dbReference>
<dbReference type="Proteomes" id="UP000502415">
    <property type="component" value="Chromosome"/>
</dbReference>
<dbReference type="RefSeq" id="WP_170204639.1">
    <property type="nucleotide sequence ID" value="NZ_CP051685.1"/>
</dbReference>
<proteinExistence type="predicted"/>
<name>A0A7Z2W093_9BURK</name>
<dbReference type="PANTHER" id="PTHR47506:SF3">
    <property type="entry name" value="HTH-TYPE TRANSCRIPTIONAL REGULATOR LMRA"/>
    <property type="match status" value="1"/>
</dbReference>
<keyword evidence="1" id="KW-0805">Transcription regulation</keyword>
<sequence>MTAPPATDTRARLLATTERLIYASGIAATGMDRIVRESGVARKSVYRYFPTKEALVAEALNARDERWMAWFAAASSSAMPLAQRIQAMFDALGTWFGTPDFRGCAFINAAGESGDADGPVRQAAKAHKLRLLQYLRRVADEAGLAPRPADELARQLLILIDGAITVALVGGDLASAARAAHIAAALPEARRPDDFSPSMKGTA</sequence>
<gene>
    <name evidence="6" type="ORF">HH212_23140</name>
</gene>
<dbReference type="PANTHER" id="PTHR47506">
    <property type="entry name" value="TRANSCRIPTIONAL REGULATORY PROTEIN"/>
    <property type="match status" value="1"/>
</dbReference>
<dbReference type="InterPro" id="IPR009057">
    <property type="entry name" value="Homeodomain-like_sf"/>
</dbReference>
<feature type="domain" description="HTH tetR-type" evidence="5">
    <location>
        <begin position="7"/>
        <end position="67"/>
    </location>
</feature>
<dbReference type="InterPro" id="IPR011075">
    <property type="entry name" value="TetR_C"/>
</dbReference>
<dbReference type="AlphaFoldDB" id="A0A7Z2W093"/>
<dbReference type="GO" id="GO:0003677">
    <property type="term" value="F:DNA binding"/>
    <property type="evidence" value="ECO:0007669"/>
    <property type="project" value="UniProtKB-UniRule"/>
</dbReference>
<dbReference type="Gene3D" id="1.10.357.10">
    <property type="entry name" value="Tetracycline Repressor, domain 2"/>
    <property type="match status" value="1"/>
</dbReference>
<evidence type="ECO:0000256" key="3">
    <source>
        <dbReference type="ARBA" id="ARBA00023163"/>
    </source>
</evidence>
<dbReference type="Pfam" id="PF16925">
    <property type="entry name" value="TetR_C_13"/>
    <property type="match status" value="1"/>
</dbReference>
<dbReference type="PROSITE" id="PS50977">
    <property type="entry name" value="HTH_TETR_2"/>
    <property type="match status" value="1"/>
</dbReference>
<evidence type="ECO:0000256" key="2">
    <source>
        <dbReference type="ARBA" id="ARBA00023125"/>
    </source>
</evidence>
<dbReference type="PRINTS" id="PR00455">
    <property type="entry name" value="HTHTETR"/>
</dbReference>
<dbReference type="SUPFAM" id="SSF46689">
    <property type="entry name" value="Homeodomain-like"/>
    <property type="match status" value="1"/>
</dbReference>
<organism evidence="6 7">
    <name type="scientific">Massilia forsythiae</name>
    <dbReference type="NCBI Taxonomy" id="2728020"/>
    <lineage>
        <taxon>Bacteria</taxon>
        <taxon>Pseudomonadati</taxon>
        <taxon>Pseudomonadota</taxon>
        <taxon>Betaproteobacteria</taxon>
        <taxon>Burkholderiales</taxon>
        <taxon>Oxalobacteraceae</taxon>
        <taxon>Telluria group</taxon>
        <taxon>Massilia</taxon>
    </lineage>
</organism>
<evidence type="ECO:0000256" key="4">
    <source>
        <dbReference type="PROSITE-ProRule" id="PRU00335"/>
    </source>
</evidence>
<evidence type="ECO:0000256" key="1">
    <source>
        <dbReference type="ARBA" id="ARBA00023015"/>
    </source>
</evidence>
<dbReference type="InterPro" id="IPR036271">
    <property type="entry name" value="Tet_transcr_reg_TetR-rel_C_sf"/>
</dbReference>
<protein>
    <submittedName>
        <fullName evidence="6">TetR/AcrR family transcriptional regulator</fullName>
    </submittedName>
</protein>
<dbReference type="Pfam" id="PF00440">
    <property type="entry name" value="TetR_N"/>
    <property type="match status" value="1"/>
</dbReference>
<dbReference type="SUPFAM" id="SSF48498">
    <property type="entry name" value="Tetracyclin repressor-like, C-terminal domain"/>
    <property type="match status" value="1"/>
</dbReference>
<feature type="DNA-binding region" description="H-T-H motif" evidence="4">
    <location>
        <begin position="30"/>
        <end position="49"/>
    </location>
</feature>
<evidence type="ECO:0000313" key="6">
    <source>
        <dbReference type="EMBL" id="QJE02556.1"/>
    </source>
</evidence>
<dbReference type="InterPro" id="IPR001647">
    <property type="entry name" value="HTH_TetR"/>
</dbReference>
<dbReference type="KEGG" id="mfy:HH212_23140"/>